<organism evidence="2 3">
    <name type="scientific">Paenibacillus sambharensis</name>
    <dbReference type="NCBI Taxonomy" id="1803190"/>
    <lineage>
        <taxon>Bacteria</taxon>
        <taxon>Bacillati</taxon>
        <taxon>Bacillota</taxon>
        <taxon>Bacilli</taxon>
        <taxon>Bacillales</taxon>
        <taxon>Paenibacillaceae</taxon>
        <taxon>Paenibacillus</taxon>
    </lineage>
</organism>
<feature type="chain" id="PRO_5039246175" description="PepSY domain-containing protein" evidence="1">
    <location>
        <begin position="20"/>
        <end position="255"/>
    </location>
</feature>
<dbReference type="AlphaFoldDB" id="A0A2W1LA87"/>
<keyword evidence="3" id="KW-1185">Reference proteome</keyword>
<name>A0A2W1LA87_9BACL</name>
<dbReference type="RefSeq" id="WP_111145486.1">
    <property type="nucleotide sequence ID" value="NZ_QKRB01000031.1"/>
</dbReference>
<comment type="caution">
    <text evidence="2">The sequence shown here is derived from an EMBL/GenBank/DDBJ whole genome shotgun (WGS) entry which is preliminary data.</text>
</comment>
<evidence type="ECO:0000256" key="1">
    <source>
        <dbReference type="SAM" id="SignalP"/>
    </source>
</evidence>
<evidence type="ECO:0000313" key="3">
    <source>
        <dbReference type="Proteomes" id="UP000249522"/>
    </source>
</evidence>
<evidence type="ECO:0000313" key="2">
    <source>
        <dbReference type="EMBL" id="PZD97158.1"/>
    </source>
</evidence>
<proteinExistence type="predicted"/>
<gene>
    <name evidence="2" type="ORF">DNH61_04525</name>
</gene>
<protein>
    <recommendedName>
        <fullName evidence="4">PepSY domain-containing protein</fullName>
    </recommendedName>
</protein>
<accession>A0A2W1LA87</accession>
<dbReference type="EMBL" id="QKRB01000031">
    <property type="protein sequence ID" value="PZD97158.1"/>
    <property type="molecule type" value="Genomic_DNA"/>
</dbReference>
<dbReference type="Proteomes" id="UP000249522">
    <property type="component" value="Unassembled WGS sequence"/>
</dbReference>
<reference evidence="2 3" key="1">
    <citation type="submission" date="2018-06" db="EMBL/GenBank/DDBJ databases">
        <title>Paenibacillus imtechensis sp. nov.</title>
        <authorList>
            <person name="Pinnaka A.K."/>
            <person name="Singh H."/>
            <person name="Kaur M."/>
        </authorList>
    </citation>
    <scope>NUCLEOTIDE SEQUENCE [LARGE SCALE GENOMIC DNA]</scope>
    <source>
        <strain evidence="2 3">SMB1</strain>
    </source>
</reference>
<keyword evidence="1" id="KW-0732">Signal</keyword>
<dbReference type="PROSITE" id="PS51257">
    <property type="entry name" value="PROKAR_LIPOPROTEIN"/>
    <property type="match status" value="1"/>
</dbReference>
<evidence type="ECO:0008006" key="4">
    <source>
        <dbReference type="Google" id="ProtNLM"/>
    </source>
</evidence>
<feature type="signal peptide" evidence="1">
    <location>
        <begin position="1"/>
        <end position="19"/>
    </location>
</feature>
<dbReference type="OrthoDB" id="2845060at2"/>
<sequence>MYKWIGILCLLAIAAGCGSYPTSSGGQETLTYEDEQEGLALTAHIKVANDITVDASITNISGKTLVYNGRCGIPFGIFIKMADAHSHLVTHDNKEMSCEDIFDPGDLRNLEPNETIDKEVTFQRKIALTNNRLIGAFSGLYEVSFTFQMHGGQRFQSSLPIELNHNKEPDIMTVDEAKSAAQANNEVANWFLEQEKDEMTIKSEDAILSDGVWAVMFHAYREDRELAARIIINMDAKSGTIKVIHYEEVDKKYLQ</sequence>